<feature type="region of interest" description="Disordered" evidence="1">
    <location>
        <begin position="394"/>
        <end position="413"/>
    </location>
</feature>
<dbReference type="InterPro" id="IPR007147">
    <property type="entry name" value="TF_Vhr"/>
</dbReference>
<protein>
    <submittedName>
        <fullName evidence="2">Uncharacterized protein</fullName>
    </submittedName>
</protein>
<evidence type="ECO:0000256" key="1">
    <source>
        <dbReference type="SAM" id="MobiDB-lite"/>
    </source>
</evidence>
<dbReference type="GeneID" id="80918913"/>
<dbReference type="AlphaFoldDB" id="A0AA35J0R2"/>
<reference evidence="2" key="1">
    <citation type="submission" date="2022-10" db="EMBL/GenBank/DDBJ databases">
        <authorList>
            <person name="Byrne P K."/>
        </authorList>
    </citation>
    <scope>NUCLEOTIDE SEQUENCE</scope>
    <source>
        <strain evidence="2">IFO1815</strain>
    </source>
</reference>
<keyword evidence="3" id="KW-1185">Reference proteome</keyword>
<dbReference type="EMBL" id="OX365765">
    <property type="protein sequence ID" value="CAI4039702.1"/>
    <property type="molecule type" value="Genomic_DNA"/>
</dbReference>
<dbReference type="Pfam" id="PF04001">
    <property type="entry name" value="Vhr1"/>
    <property type="match status" value="1"/>
</dbReference>
<feature type="compositionally biased region" description="Low complexity" evidence="1">
    <location>
        <begin position="586"/>
        <end position="611"/>
    </location>
</feature>
<organism evidence="2 3">
    <name type="scientific">Saccharomyces mikatae IFO 1815</name>
    <dbReference type="NCBI Taxonomy" id="226126"/>
    <lineage>
        <taxon>Eukaryota</taxon>
        <taxon>Fungi</taxon>
        <taxon>Dikarya</taxon>
        <taxon>Ascomycota</taxon>
        <taxon>Saccharomycotina</taxon>
        <taxon>Saccharomycetes</taxon>
        <taxon>Saccharomycetales</taxon>
        <taxon>Saccharomycetaceae</taxon>
        <taxon>Saccharomyces</taxon>
    </lineage>
</organism>
<gene>
    <name evidence="2" type="primary">SMKI09G1100</name>
    <name evidence="2" type="ORF">SMKI_09G1100</name>
</gene>
<dbReference type="RefSeq" id="XP_056082817.1">
    <property type="nucleotide sequence ID" value="XM_056223202.1"/>
</dbReference>
<evidence type="ECO:0000313" key="3">
    <source>
        <dbReference type="Proteomes" id="UP001161438"/>
    </source>
</evidence>
<accession>A0AA35J0R2</accession>
<dbReference type="Proteomes" id="UP001161438">
    <property type="component" value="Chromosome 9"/>
</dbReference>
<proteinExistence type="predicted"/>
<name>A0AA35J0R2_SACMI</name>
<feature type="region of interest" description="Disordered" evidence="1">
    <location>
        <begin position="582"/>
        <end position="613"/>
    </location>
</feature>
<sequence>MNGPPTFTQYRINKFSGNGATHKIRELLNFNDEKKWKQFSSRRLELIDKFQLSQYKASEQDQNIKQIATILRTEFGYPVSCSKEFEKLVTAAVQSVRRNRKRSKKRYALSIANGGSGNANNSISSNSTSDDEISPSIYQRANSEFLPTSNYTADFQVSNKFQPLMSHQSPSGTIFATMSNQEDLSPSVTSTQQKYNDIVTMLVHDLVTNVVPLSEQALKDPYTGPNLSHFATSSLSQPPNITANIPIDSTVPFFLREKLLLQIQRSRTCQDISQAAGSIDIYSNLEILGEMSIRMSIAFVIERFFSNLVSSSMKYITSKTCSPENLALLSQRLFGSATRHNLSHFPAAQVQLRLLYLVIGGIVKDFGFDPTLYPLSEIIHHIVMVQYPLASSCASTSSSSPNKRVKRSPPAVSGDIMMNNNTLSNRATLLTTLPMKPQLANKDVNRRVIIRFNDQEQAFTFHQLSNGPPTVSEILDNCRNLFNIINKNKNFGIFHNDSLLNDETLARLFDSFSSSEIHLTIRDISSIPLPDTKVPVPITLPKMSCLGDNPPIPSIQLVSHEKDDPKKSSLTAFDNIINRISKSPMNEDNSNTTLNTNTTALNTNNNDNNEAVPVPYVTKNKNSFQNGNLPQPVFQPLL</sequence>
<evidence type="ECO:0000313" key="2">
    <source>
        <dbReference type="EMBL" id="CAI4039702.1"/>
    </source>
</evidence>